<feature type="chain" id="PRO_5040430342" description="Secreted protein" evidence="1">
    <location>
        <begin position="25"/>
        <end position="70"/>
    </location>
</feature>
<proteinExistence type="predicted"/>
<keyword evidence="3" id="KW-1185">Reference proteome</keyword>
<sequence length="70" mass="7955">MKLISAKAGLVIFNAITIVHPTAAAQRFRFSTTAIVVVARVLGEVYEFYSFEFIVEDYTNIELVNKMYAY</sequence>
<keyword evidence="1" id="KW-0732">Signal</keyword>
<evidence type="ECO:0000313" key="2">
    <source>
        <dbReference type="EMBL" id="CAH4031588.1"/>
    </source>
</evidence>
<dbReference type="AlphaFoldDB" id="A0A9P0TQJ5"/>
<protein>
    <recommendedName>
        <fullName evidence="4">Secreted protein</fullName>
    </recommendedName>
</protein>
<name>A0A9P0TQJ5_PIEBR</name>
<comment type="caution">
    <text evidence="2">The sequence shown here is derived from an EMBL/GenBank/DDBJ whole genome shotgun (WGS) entry which is preliminary data.</text>
</comment>
<dbReference type="Proteomes" id="UP001152562">
    <property type="component" value="Unassembled WGS sequence"/>
</dbReference>
<evidence type="ECO:0000256" key="1">
    <source>
        <dbReference type="SAM" id="SignalP"/>
    </source>
</evidence>
<evidence type="ECO:0008006" key="4">
    <source>
        <dbReference type="Google" id="ProtNLM"/>
    </source>
</evidence>
<reference evidence="2" key="1">
    <citation type="submission" date="2022-05" db="EMBL/GenBank/DDBJ databases">
        <authorList>
            <person name="Okamura Y."/>
        </authorList>
    </citation>
    <scope>NUCLEOTIDE SEQUENCE</scope>
</reference>
<feature type="signal peptide" evidence="1">
    <location>
        <begin position="1"/>
        <end position="24"/>
    </location>
</feature>
<dbReference type="EMBL" id="CALOZG010000016">
    <property type="protein sequence ID" value="CAH4031588.1"/>
    <property type="molecule type" value="Genomic_DNA"/>
</dbReference>
<accession>A0A9P0TQJ5</accession>
<evidence type="ECO:0000313" key="3">
    <source>
        <dbReference type="Proteomes" id="UP001152562"/>
    </source>
</evidence>
<organism evidence="2 3">
    <name type="scientific">Pieris brassicae</name>
    <name type="common">White butterfly</name>
    <name type="synonym">Large white butterfly</name>
    <dbReference type="NCBI Taxonomy" id="7116"/>
    <lineage>
        <taxon>Eukaryota</taxon>
        <taxon>Metazoa</taxon>
        <taxon>Ecdysozoa</taxon>
        <taxon>Arthropoda</taxon>
        <taxon>Hexapoda</taxon>
        <taxon>Insecta</taxon>
        <taxon>Pterygota</taxon>
        <taxon>Neoptera</taxon>
        <taxon>Endopterygota</taxon>
        <taxon>Lepidoptera</taxon>
        <taxon>Glossata</taxon>
        <taxon>Ditrysia</taxon>
        <taxon>Papilionoidea</taxon>
        <taxon>Pieridae</taxon>
        <taxon>Pierinae</taxon>
        <taxon>Pieris</taxon>
    </lineage>
</organism>
<gene>
    <name evidence="2" type="ORF">PIBRA_LOCUS8072</name>
</gene>